<name>A0ABS5R2G6_9LACO</name>
<keyword evidence="1" id="KW-0812">Transmembrane</keyword>
<keyword evidence="3" id="KW-1185">Reference proteome</keyword>
<comment type="caution">
    <text evidence="2">The sequence shown here is derived from an EMBL/GenBank/DDBJ whole genome shotgun (WGS) entry which is preliminary data.</text>
</comment>
<evidence type="ECO:0000313" key="3">
    <source>
        <dbReference type="Proteomes" id="UP001519504"/>
    </source>
</evidence>
<reference evidence="2 3" key="1">
    <citation type="submission" date="2020-02" db="EMBL/GenBank/DDBJ databases">
        <title>Fructobacillus sp. isolated from paper mulberry of Taiwan.</title>
        <authorList>
            <person name="Lin S.-T."/>
        </authorList>
    </citation>
    <scope>NUCLEOTIDE SEQUENCE [LARGE SCALE GENOMIC DNA]</scope>
    <source>
        <strain evidence="2 3">M2-14</strain>
    </source>
</reference>
<evidence type="ECO:0008006" key="4">
    <source>
        <dbReference type="Google" id="ProtNLM"/>
    </source>
</evidence>
<feature type="transmembrane region" description="Helical" evidence="1">
    <location>
        <begin position="92"/>
        <end position="109"/>
    </location>
</feature>
<dbReference type="EMBL" id="JAAMFK010000004">
    <property type="protein sequence ID" value="MBS9338744.1"/>
    <property type="molecule type" value="Genomic_DNA"/>
</dbReference>
<accession>A0ABS5R2G6</accession>
<keyword evidence="1" id="KW-1133">Transmembrane helix</keyword>
<feature type="transmembrane region" description="Helical" evidence="1">
    <location>
        <begin position="115"/>
        <end position="138"/>
    </location>
</feature>
<organism evidence="2 3">
    <name type="scientific">Fructobacillus broussonetiae</name>
    <dbReference type="NCBI Taxonomy" id="2713173"/>
    <lineage>
        <taxon>Bacteria</taxon>
        <taxon>Bacillati</taxon>
        <taxon>Bacillota</taxon>
        <taxon>Bacilli</taxon>
        <taxon>Lactobacillales</taxon>
        <taxon>Lactobacillaceae</taxon>
        <taxon>Fructobacillus</taxon>
    </lineage>
</organism>
<sequence length="148" mass="17309">MSKIKQYVIWSFYSNTLMTVMAMVWAGLYLFNYETASIAGLIISVVIYAIFAFYVKKKLQINVLKKNALELATDEREKSIINKINADLIKDYTFIISIGFGWGLLFLQGNDMSDFAFTKGIFILWAGIAFFLPSYRYLTRWYKYDKEY</sequence>
<proteinExistence type="predicted"/>
<feature type="transmembrane region" description="Helical" evidence="1">
    <location>
        <begin position="37"/>
        <end position="55"/>
    </location>
</feature>
<evidence type="ECO:0000256" key="1">
    <source>
        <dbReference type="SAM" id="Phobius"/>
    </source>
</evidence>
<gene>
    <name evidence="2" type="ORF">G6R29_03785</name>
</gene>
<feature type="transmembrane region" description="Helical" evidence="1">
    <location>
        <begin position="12"/>
        <end position="31"/>
    </location>
</feature>
<dbReference type="Proteomes" id="UP001519504">
    <property type="component" value="Unassembled WGS sequence"/>
</dbReference>
<evidence type="ECO:0000313" key="2">
    <source>
        <dbReference type="EMBL" id="MBS9338744.1"/>
    </source>
</evidence>
<keyword evidence="1" id="KW-0472">Membrane</keyword>
<dbReference type="RefSeq" id="WP_213809029.1">
    <property type="nucleotide sequence ID" value="NZ_JAAMFK010000004.1"/>
</dbReference>
<protein>
    <recommendedName>
        <fullName evidence="4">DUF2178 domain-containing protein</fullName>
    </recommendedName>
</protein>